<comment type="caution">
    <text evidence="2">The sequence shown here is derived from an EMBL/GenBank/DDBJ whole genome shotgun (WGS) entry which is preliminary data.</text>
</comment>
<reference evidence="2 3" key="1">
    <citation type="journal article" date="2012" name="Genome Biol.">
        <title>Genome and low-iron response of an oceanic diatom adapted to chronic iron limitation.</title>
        <authorList>
            <person name="Lommer M."/>
            <person name="Specht M."/>
            <person name="Roy A.S."/>
            <person name="Kraemer L."/>
            <person name="Andreson R."/>
            <person name="Gutowska M.A."/>
            <person name="Wolf J."/>
            <person name="Bergner S.V."/>
            <person name="Schilhabel M.B."/>
            <person name="Klostermeier U.C."/>
            <person name="Beiko R.G."/>
            <person name="Rosenstiel P."/>
            <person name="Hippler M."/>
            <person name="Laroche J."/>
        </authorList>
    </citation>
    <scope>NUCLEOTIDE SEQUENCE [LARGE SCALE GENOMIC DNA]</scope>
    <source>
        <strain evidence="2 3">CCMP1005</strain>
    </source>
</reference>
<organism evidence="2 3">
    <name type="scientific">Thalassiosira oceanica</name>
    <name type="common">Marine diatom</name>
    <dbReference type="NCBI Taxonomy" id="159749"/>
    <lineage>
        <taxon>Eukaryota</taxon>
        <taxon>Sar</taxon>
        <taxon>Stramenopiles</taxon>
        <taxon>Ochrophyta</taxon>
        <taxon>Bacillariophyta</taxon>
        <taxon>Coscinodiscophyceae</taxon>
        <taxon>Thalassiosirophycidae</taxon>
        <taxon>Thalassiosirales</taxon>
        <taxon>Thalassiosiraceae</taxon>
        <taxon>Thalassiosira</taxon>
    </lineage>
</organism>
<dbReference type="Proteomes" id="UP000266841">
    <property type="component" value="Unassembled WGS sequence"/>
</dbReference>
<protein>
    <submittedName>
        <fullName evidence="2">Uncharacterized protein</fullName>
    </submittedName>
</protein>
<feature type="compositionally biased region" description="Polar residues" evidence="1">
    <location>
        <begin position="27"/>
        <end position="36"/>
    </location>
</feature>
<evidence type="ECO:0000313" key="2">
    <source>
        <dbReference type="EMBL" id="EJK74987.1"/>
    </source>
</evidence>
<keyword evidence="3" id="KW-1185">Reference proteome</keyword>
<evidence type="ECO:0000256" key="1">
    <source>
        <dbReference type="SAM" id="MobiDB-lite"/>
    </source>
</evidence>
<dbReference type="AlphaFoldDB" id="K0TPW1"/>
<evidence type="ECO:0000313" key="3">
    <source>
        <dbReference type="Proteomes" id="UP000266841"/>
    </source>
</evidence>
<feature type="non-terminal residue" evidence="2">
    <location>
        <position position="1"/>
    </location>
</feature>
<sequence length="162" mass="18583">GRWMKVGWMFVPRVYFLEREARSTTKSTALTIPRSRSPTRRCEPIPGSPQSNHGGIRPVDRSSRPLARPTAMLALYDTTYCTRCLRTRFALVPPSHSRRPSSGSDVTITTARARSNYYRTDSPIVLDIRLSDYQADSDLEDQLLSRGMSYRYRRRLREGISP</sequence>
<proteinExistence type="predicted"/>
<accession>K0TPW1</accession>
<feature type="region of interest" description="Disordered" evidence="1">
    <location>
        <begin position="27"/>
        <end position="63"/>
    </location>
</feature>
<name>K0TPW1_THAOC</name>
<gene>
    <name evidence="2" type="ORF">THAOC_03301</name>
</gene>
<dbReference type="EMBL" id="AGNL01003207">
    <property type="protein sequence ID" value="EJK74987.1"/>
    <property type="molecule type" value="Genomic_DNA"/>
</dbReference>